<dbReference type="Proteomes" id="UP000664991">
    <property type="component" value="Unassembled WGS sequence"/>
</dbReference>
<dbReference type="PANTHER" id="PTHR14614:SF44">
    <property type="entry name" value="PROTEIN N-LYSINE METHYLTRANSFERASE METTL21D"/>
    <property type="match status" value="1"/>
</dbReference>
<dbReference type="AlphaFoldDB" id="A0A836A2Q8"/>
<dbReference type="GO" id="GO:0008168">
    <property type="term" value="F:methyltransferase activity"/>
    <property type="evidence" value="ECO:0007669"/>
    <property type="project" value="UniProtKB-KW"/>
</dbReference>
<organism evidence="3 4">
    <name type="scientific">Ovis aries</name>
    <name type="common">Sheep</name>
    <dbReference type="NCBI Taxonomy" id="9940"/>
    <lineage>
        <taxon>Eukaryota</taxon>
        <taxon>Metazoa</taxon>
        <taxon>Chordata</taxon>
        <taxon>Craniata</taxon>
        <taxon>Vertebrata</taxon>
        <taxon>Euteleostomi</taxon>
        <taxon>Mammalia</taxon>
        <taxon>Eutheria</taxon>
        <taxon>Laurasiatheria</taxon>
        <taxon>Artiodactyla</taxon>
        <taxon>Ruminantia</taxon>
        <taxon>Pecora</taxon>
        <taxon>Bovidae</taxon>
        <taxon>Caprinae</taxon>
        <taxon>Ovis</taxon>
    </lineage>
</organism>
<dbReference type="InterPro" id="IPR029063">
    <property type="entry name" value="SAM-dependent_MTases_sf"/>
</dbReference>
<sequence>MAASLESSGEDPLRNFVRVLEKRDGTVLRLQQYGSGGVGCVVWDAAIVLSKYLETPGFSGDGAHALSRRSVLELGSGTGAVGLMAATLGADVIVTDLEELQDLLKMNINMNKHLVTGSVQAKSLEPLLKTLKDLSGSETCIICCYEQRTMGKNPEIEKKYFELLQLDFDFEKIPLEKHDEEYRSEDIHILYIRKKKSVKICAQACEMHLAIIFPNTQCQVLTVISGCPSGYPGLLIKDTLRQHLMEISWLDWSQRVKADLLPLLTGFDLGPDLINRYLHSSCHRRETVTISPRLCSVGQAYGNRVNSDVLIFHCEIFSKRSRMNENVCEREGGNLAAQTEVLKAGIEDTGSENVQLQ</sequence>
<comment type="caution">
    <text evidence="3">The sequence shown here is derived from an EMBL/GenBank/DDBJ whole genome shotgun (WGS) entry which is preliminary data.</text>
</comment>
<dbReference type="Gene3D" id="3.40.50.150">
    <property type="entry name" value="Vaccinia Virus protein VP39"/>
    <property type="match status" value="2"/>
</dbReference>
<dbReference type="GO" id="GO:0032259">
    <property type="term" value="P:methylation"/>
    <property type="evidence" value="ECO:0007669"/>
    <property type="project" value="UniProtKB-KW"/>
</dbReference>
<accession>A0A836A2Q8</accession>
<dbReference type="Pfam" id="PF10294">
    <property type="entry name" value="Methyltransf_16"/>
    <property type="match status" value="1"/>
</dbReference>
<evidence type="ECO:0000256" key="2">
    <source>
        <dbReference type="ARBA" id="ARBA00022691"/>
    </source>
</evidence>
<dbReference type="SUPFAM" id="SSF53335">
    <property type="entry name" value="S-adenosyl-L-methionine-dependent methyltransferases"/>
    <property type="match status" value="1"/>
</dbReference>
<keyword evidence="1" id="KW-0489">Methyltransferase</keyword>
<dbReference type="GO" id="GO:0032991">
    <property type="term" value="C:protein-containing complex"/>
    <property type="evidence" value="ECO:0007669"/>
    <property type="project" value="TreeGrafter"/>
</dbReference>
<evidence type="ECO:0000313" key="3">
    <source>
        <dbReference type="EMBL" id="KAG5206585.1"/>
    </source>
</evidence>
<evidence type="ECO:0000256" key="1">
    <source>
        <dbReference type="ARBA" id="ARBA00022603"/>
    </source>
</evidence>
<evidence type="ECO:0008006" key="5">
    <source>
        <dbReference type="Google" id="ProtNLM"/>
    </source>
</evidence>
<dbReference type="EMBL" id="JAEMGP010000007">
    <property type="protein sequence ID" value="KAG5206585.1"/>
    <property type="molecule type" value="Genomic_DNA"/>
</dbReference>
<dbReference type="GO" id="GO:0005829">
    <property type="term" value="C:cytosol"/>
    <property type="evidence" value="ECO:0007669"/>
    <property type="project" value="TreeGrafter"/>
</dbReference>
<keyword evidence="2" id="KW-0949">S-adenosyl-L-methionine</keyword>
<dbReference type="PANTHER" id="PTHR14614">
    <property type="entry name" value="HEPATOCELLULAR CARCINOMA-ASSOCIATED ANTIGEN"/>
    <property type="match status" value="1"/>
</dbReference>
<evidence type="ECO:0000313" key="4">
    <source>
        <dbReference type="Proteomes" id="UP000664991"/>
    </source>
</evidence>
<keyword evidence="1" id="KW-0808">Transferase</keyword>
<protein>
    <recommendedName>
        <fullName evidence="5">Protein-lysine methyltransferase METTL21D</fullName>
    </recommendedName>
</protein>
<gene>
    <name evidence="3" type="ORF">JEQ12_018158</name>
</gene>
<dbReference type="InterPro" id="IPR019410">
    <property type="entry name" value="Methyltransf_16"/>
</dbReference>
<name>A0A836A2Q8_SHEEP</name>
<proteinExistence type="predicted"/>
<reference evidence="3 4" key="1">
    <citation type="submission" date="2020-12" db="EMBL/GenBank/DDBJ databases">
        <title>De novo assembly of Tibetan sheep genome.</title>
        <authorList>
            <person name="Li X."/>
        </authorList>
    </citation>
    <scope>NUCLEOTIDE SEQUENCE [LARGE SCALE GENOMIC DNA]</scope>
    <source>
        <tissue evidence="3">Heart</tissue>
    </source>
</reference>